<dbReference type="PROSITE" id="PS50111">
    <property type="entry name" value="CHEMOTAXIS_TRANSDUC_2"/>
    <property type="match status" value="1"/>
</dbReference>
<evidence type="ECO:0000259" key="12">
    <source>
        <dbReference type="PROSITE" id="PS50885"/>
    </source>
</evidence>
<keyword evidence="7 9" id="KW-0807">Transducer</keyword>
<keyword evidence="5 10" id="KW-1133">Transmembrane helix</keyword>
<dbReference type="Gene3D" id="3.30.450.20">
    <property type="entry name" value="PAS domain"/>
    <property type="match status" value="1"/>
</dbReference>
<dbReference type="Pfam" id="PF00015">
    <property type="entry name" value="MCPsignal"/>
    <property type="match status" value="1"/>
</dbReference>
<protein>
    <recommendedName>
        <fullName evidence="15">Methyl-accepting chemotaxis protein McpB</fullName>
    </recommendedName>
</protein>
<dbReference type="PANTHER" id="PTHR32089:SF112">
    <property type="entry name" value="LYSOZYME-LIKE PROTEIN-RELATED"/>
    <property type="match status" value="1"/>
</dbReference>
<dbReference type="Proteomes" id="UP000216752">
    <property type="component" value="Chromosome"/>
</dbReference>
<accession>A0ABZ3IT91</accession>
<evidence type="ECO:0000256" key="5">
    <source>
        <dbReference type="ARBA" id="ARBA00022989"/>
    </source>
</evidence>
<feature type="transmembrane region" description="Helical" evidence="10">
    <location>
        <begin position="12"/>
        <end position="34"/>
    </location>
</feature>
<evidence type="ECO:0000313" key="13">
    <source>
        <dbReference type="EMBL" id="XFO68936.1"/>
    </source>
</evidence>
<dbReference type="Gene3D" id="6.10.340.10">
    <property type="match status" value="1"/>
</dbReference>
<keyword evidence="3" id="KW-0145">Chemotaxis</keyword>
<dbReference type="RefSeq" id="WP_094604361.1">
    <property type="nucleotide sequence ID" value="NZ_CP155573.1"/>
</dbReference>
<feature type="domain" description="Methyl-accepting transducer" evidence="11">
    <location>
        <begin position="394"/>
        <end position="651"/>
    </location>
</feature>
<comment type="subcellular location">
    <subcellularLocation>
        <location evidence="1">Cell membrane</location>
        <topology evidence="1">Multi-pass membrane protein</topology>
    </subcellularLocation>
</comment>
<comment type="similarity">
    <text evidence="8">Belongs to the methyl-accepting chemotaxis (MCP) protein family.</text>
</comment>
<dbReference type="InterPro" id="IPR029151">
    <property type="entry name" value="Sensor-like_sf"/>
</dbReference>
<evidence type="ECO:0000256" key="2">
    <source>
        <dbReference type="ARBA" id="ARBA00022475"/>
    </source>
</evidence>
<evidence type="ECO:0000256" key="7">
    <source>
        <dbReference type="ARBA" id="ARBA00023224"/>
    </source>
</evidence>
<dbReference type="PANTHER" id="PTHR32089">
    <property type="entry name" value="METHYL-ACCEPTING CHEMOTAXIS PROTEIN MCPB"/>
    <property type="match status" value="1"/>
</dbReference>
<evidence type="ECO:0000256" key="6">
    <source>
        <dbReference type="ARBA" id="ARBA00023136"/>
    </source>
</evidence>
<dbReference type="InterPro" id="IPR003660">
    <property type="entry name" value="HAMP_dom"/>
</dbReference>
<dbReference type="CDD" id="cd06225">
    <property type="entry name" value="HAMP"/>
    <property type="match status" value="1"/>
</dbReference>
<dbReference type="EMBL" id="CP155573">
    <property type="protein sequence ID" value="XFO68936.1"/>
    <property type="molecule type" value="Genomic_DNA"/>
</dbReference>
<evidence type="ECO:0000256" key="4">
    <source>
        <dbReference type="ARBA" id="ARBA00022692"/>
    </source>
</evidence>
<dbReference type="CDD" id="cd11386">
    <property type="entry name" value="MCP_signal"/>
    <property type="match status" value="1"/>
</dbReference>
<keyword evidence="6 10" id="KW-0472">Membrane</keyword>
<dbReference type="CDD" id="cd12914">
    <property type="entry name" value="PDC1_DGC_like"/>
    <property type="match status" value="1"/>
</dbReference>
<evidence type="ECO:0000259" key="11">
    <source>
        <dbReference type="PROSITE" id="PS50111"/>
    </source>
</evidence>
<feature type="transmembrane region" description="Helical" evidence="10">
    <location>
        <begin position="301"/>
        <end position="325"/>
    </location>
</feature>
<dbReference type="InterPro" id="IPR004089">
    <property type="entry name" value="MCPsignal_dom"/>
</dbReference>
<evidence type="ECO:0000256" key="10">
    <source>
        <dbReference type="SAM" id="Phobius"/>
    </source>
</evidence>
<evidence type="ECO:0008006" key="15">
    <source>
        <dbReference type="Google" id="ProtNLM"/>
    </source>
</evidence>
<proteinExistence type="inferred from homology"/>
<keyword evidence="2" id="KW-1003">Cell membrane</keyword>
<dbReference type="SUPFAM" id="SSF103190">
    <property type="entry name" value="Sensory domain-like"/>
    <property type="match status" value="1"/>
</dbReference>
<evidence type="ECO:0000256" key="3">
    <source>
        <dbReference type="ARBA" id="ARBA00022500"/>
    </source>
</evidence>
<evidence type="ECO:0000256" key="1">
    <source>
        <dbReference type="ARBA" id="ARBA00004651"/>
    </source>
</evidence>
<dbReference type="InterPro" id="IPR033479">
    <property type="entry name" value="dCache_1"/>
</dbReference>
<name>A0ABZ3IT91_9FIRM</name>
<dbReference type="SUPFAM" id="SSF58104">
    <property type="entry name" value="Methyl-accepting chemotaxis protein (MCP) signaling domain"/>
    <property type="match status" value="1"/>
</dbReference>
<keyword evidence="14" id="KW-1185">Reference proteome</keyword>
<gene>
    <name evidence="13" type="ORF">SPSIL_051640</name>
</gene>
<keyword evidence="4 10" id="KW-0812">Transmembrane</keyword>
<sequence length="680" mass="73112">MNFIQSIRLRLMLIIAGLVVSTLLVVSGGSYYFATQFLDQSLDQTEQAIAARAAVQVKSEIEIMMARLDEVASTQQLQSGDREQIMSYMKEIRTRVKIFEDLVFISLDGSSFNNDGVAMNLGSREYFQTVVNTKKPYVSKVFLSRVSQQMSVALCTPVMRNGQLVGVLFTSIPLDKLTPIIQDIKYKQQGYGALLSDTGIYMAHPTRPELVGGMNLATGEISGELQQKLGPDVKLDPILLSAFKETIEKNIRTRFEFKASTGAVQSGSLTVVDLPGNQRWVLFMSTTKEDAASEAAILSRVMLGLSGLCLFLALALTFWVSSFFVRPIIRIAQIAQDIAAGNLQKVEKTITDNSEFGMLSGSMVQMNQNLRGLVSQVHSQADQLAASSEELTAGAQQCADAANQVAASITEIAAGTERQAASATHVSIIAEQMLESTKQISTTARDVSKITGDTAGEAEQGRQTVEQAISQMNQIGQGSEAVQNAIVELAQGSREISEIVTLISTIAGQTNLLALNAAIEAARAGEHGRGFAVVAEEVRKLAEGSDQAAQQIRALIQKNQTNMEQAVATTQAGYEGVKAGLMVVNSAGEAFEKIVDSIIQISNQIKDISAAINKVTSGSQTLVAAIYEIDKVSKENSTETQTVSAATEEQSASMQEIASSSQALAKMATELQEAISKFQL</sequence>
<feature type="domain" description="HAMP" evidence="12">
    <location>
        <begin position="322"/>
        <end position="375"/>
    </location>
</feature>
<dbReference type="Pfam" id="PF00672">
    <property type="entry name" value="HAMP"/>
    <property type="match status" value="1"/>
</dbReference>
<dbReference type="Pfam" id="PF02743">
    <property type="entry name" value="dCache_1"/>
    <property type="match status" value="1"/>
</dbReference>
<evidence type="ECO:0000256" key="9">
    <source>
        <dbReference type="PROSITE-ProRule" id="PRU00284"/>
    </source>
</evidence>
<dbReference type="SMART" id="SM00304">
    <property type="entry name" value="HAMP"/>
    <property type="match status" value="1"/>
</dbReference>
<organism evidence="13 14">
    <name type="scientific">Sporomusa silvacetica DSM 10669</name>
    <dbReference type="NCBI Taxonomy" id="1123289"/>
    <lineage>
        <taxon>Bacteria</taxon>
        <taxon>Bacillati</taxon>
        <taxon>Bacillota</taxon>
        <taxon>Negativicutes</taxon>
        <taxon>Selenomonadales</taxon>
        <taxon>Sporomusaceae</taxon>
        <taxon>Sporomusa</taxon>
    </lineage>
</organism>
<evidence type="ECO:0000313" key="14">
    <source>
        <dbReference type="Proteomes" id="UP000216752"/>
    </source>
</evidence>
<dbReference type="Gene3D" id="1.10.287.950">
    <property type="entry name" value="Methyl-accepting chemotaxis protein"/>
    <property type="match status" value="1"/>
</dbReference>
<dbReference type="PROSITE" id="PS50885">
    <property type="entry name" value="HAMP"/>
    <property type="match status" value="1"/>
</dbReference>
<reference evidence="13" key="1">
    <citation type="submission" date="2024-05" db="EMBL/GenBank/DDBJ databases">
        <title>Isolation and characterization of Sporomusa carbonis sp. nov., a carboxydotrophic hydrogenogen in the genus of Sporomusa isolated from a charcoal burning pile.</title>
        <authorList>
            <person name="Boeer T."/>
            <person name="Rosenbaum F."/>
            <person name="Eysell L."/>
            <person name="Mueller V."/>
            <person name="Daniel R."/>
            <person name="Poehlein A."/>
        </authorList>
    </citation>
    <scope>NUCLEOTIDE SEQUENCE [LARGE SCALE GENOMIC DNA]</scope>
    <source>
        <strain evidence="13">DSM 10669</strain>
    </source>
</reference>
<dbReference type="SMART" id="SM00283">
    <property type="entry name" value="MA"/>
    <property type="match status" value="1"/>
</dbReference>
<evidence type="ECO:0000256" key="8">
    <source>
        <dbReference type="ARBA" id="ARBA00029447"/>
    </source>
</evidence>